<feature type="compositionally biased region" description="Basic and acidic residues" evidence="1">
    <location>
        <begin position="78"/>
        <end position="88"/>
    </location>
</feature>
<accession>A0A9Q3BUD8</accession>
<dbReference type="Proteomes" id="UP000765509">
    <property type="component" value="Unassembled WGS sequence"/>
</dbReference>
<name>A0A9Q3BUD8_9BASI</name>
<evidence type="ECO:0000313" key="2">
    <source>
        <dbReference type="EMBL" id="MBW0471667.1"/>
    </source>
</evidence>
<evidence type="ECO:0000313" key="3">
    <source>
        <dbReference type="Proteomes" id="UP000765509"/>
    </source>
</evidence>
<feature type="region of interest" description="Disordered" evidence="1">
    <location>
        <begin position="69"/>
        <end position="108"/>
    </location>
</feature>
<dbReference type="OrthoDB" id="2506685at2759"/>
<keyword evidence="3" id="KW-1185">Reference proteome</keyword>
<reference evidence="2" key="1">
    <citation type="submission" date="2021-03" db="EMBL/GenBank/DDBJ databases">
        <title>Draft genome sequence of rust myrtle Austropuccinia psidii MF-1, a brazilian biotype.</title>
        <authorList>
            <person name="Quecine M.C."/>
            <person name="Pachon D.M.R."/>
            <person name="Bonatelli M.L."/>
            <person name="Correr F.H."/>
            <person name="Franceschini L.M."/>
            <person name="Leite T.F."/>
            <person name="Margarido G.R.A."/>
            <person name="Almeida C.A."/>
            <person name="Ferrarezi J.A."/>
            <person name="Labate C.A."/>
        </authorList>
    </citation>
    <scope>NUCLEOTIDE SEQUENCE</scope>
    <source>
        <strain evidence="2">MF-1</strain>
    </source>
</reference>
<sequence>MINDKARVQAWNCCYIIPGFEISKLYIEQDLEVKVLIKQKEFSQEKSKEKKARFEEESWEEVLRQMEDLTQKIQNPQPKEHESKDTGKESVCQPVTQNQSTSMTAKIP</sequence>
<proteinExistence type="predicted"/>
<dbReference type="EMBL" id="AVOT02002828">
    <property type="protein sequence ID" value="MBW0471667.1"/>
    <property type="molecule type" value="Genomic_DNA"/>
</dbReference>
<feature type="compositionally biased region" description="Polar residues" evidence="1">
    <location>
        <begin position="93"/>
        <end position="108"/>
    </location>
</feature>
<dbReference type="AlphaFoldDB" id="A0A9Q3BUD8"/>
<evidence type="ECO:0000256" key="1">
    <source>
        <dbReference type="SAM" id="MobiDB-lite"/>
    </source>
</evidence>
<comment type="caution">
    <text evidence="2">The sequence shown here is derived from an EMBL/GenBank/DDBJ whole genome shotgun (WGS) entry which is preliminary data.</text>
</comment>
<protein>
    <submittedName>
        <fullName evidence="2">Uncharacterized protein</fullName>
    </submittedName>
</protein>
<gene>
    <name evidence="2" type="ORF">O181_011382</name>
</gene>
<organism evidence="2 3">
    <name type="scientific">Austropuccinia psidii MF-1</name>
    <dbReference type="NCBI Taxonomy" id="1389203"/>
    <lineage>
        <taxon>Eukaryota</taxon>
        <taxon>Fungi</taxon>
        <taxon>Dikarya</taxon>
        <taxon>Basidiomycota</taxon>
        <taxon>Pucciniomycotina</taxon>
        <taxon>Pucciniomycetes</taxon>
        <taxon>Pucciniales</taxon>
        <taxon>Sphaerophragmiaceae</taxon>
        <taxon>Austropuccinia</taxon>
    </lineage>
</organism>